<dbReference type="RefSeq" id="WP_185787355.1">
    <property type="nucleotide sequence ID" value="NZ_JACLCP010000001.1"/>
</dbReference>
<feature type="domain" description="Methyltransferase" evidence="3">
    <location>
        <begin position="45"/>
        <end position="140"/>
    </location>
</feature>
<dbReference type="CDD" id="cd02440">
    <property type="entry name" value="AdoMet_MTases"/>
    <property type="match status" value="1"/>
</dbReference>
<dbReference type="SUPFAM" id="SSF53335">
    <property type="entry name" value="S-adenosyl-L-methionine-dependent methyltransferases"/>
    <property type="match status" value="1"/>
</dbReference>
<organism evidence="4 5">
    <name type="scientific">Winogradskyella flava</name>
    <dbReference type="NCBI Taxonomy" id="1884876"/>
    <lineage>
        <taxon>Bacteria</taxon>
        <taxon>Pseudomonadati</taxon>
        <taxon>Bacteroidota</taxon>
        <taxon>Flavobacteriia</taxon>
        <taxon>Flavobacteriales</taxon>
        <taxon>Flavobacteriaceae</taxon>
        <taxon>Winogradskyella</taxon>
    </lineage>
</organism>
<dbReference type="GO" id="GO:0008168">
    <property type="term" value="F:methyltransferase activity"/>
    <property type="evidence" value="ECO:0007669"/>
    <property type="project" value="UniProtKB-KW"/>
</dbReference>
<comment type="caution">
    <text evidence="4">The sequence shown here is derived from an EMBL/GenBank/DDBJ whole genome shotgun (WGS) entry which is preliminary data.</text>
</comment>
<sequence>MTNGFDIASVQYDTAFTFSKIGKAQRQRVFKYLRTIINTTEKLSILELNCGTGEDAIQFARLGHKVLATDVSTGMIKVAKAKSHSKNIEFRIQDINTLNETNFETKFDMVFSNFGGFNCLSKQQLEAFFNNISQLLNEKGKVILVIMPKHCIWEQIYFTLKGRLKKAKRRHTEQSVPANVDGLTVDTWYYNPEDIVSLAEKDFFINQIRPIGLTIPPSYLESSFLANKLFVSIYKGIDSILTNSFWSKYADHFLIELTKKS</sequence>
<dbReference type="Gene3D" id="3.40.50.150">
    <property type="entry name" value="Vaccinia Virus protein VP39"/>
    <property type="match status" value="1"/>
</dbReference>
<dbReference type="Pfam" id="PF13649">
    <property type="entry name" value="Methyltransf_25"/>
    <property type="match status" value="1"/>
</dbReference>
<accession>A0A842IP91</accession>
<protein>
    <submittedName>
        <fullName evidence="4">Class I SAM-dependent methyltransferase</fullName>
    </submittedName>
</protein>
<evidence type="ECO:0000256" key="2">
    <source>
        <dbReference type="ARBA" id="ARBA00022679"/>
    </source>
</evidence>
<keyword evidence="2 4" id="KW-0808">Transferase</keyword>
<reference evidence="4" key="1">
    <citation type="submission" date="2020-08" db="EMBL/GenBank/DDBJ databases">
        <title>Winogradskyella ouciana sp. nov., isolated from the hadal seawater of the Mariana Trench.</title>
        <authorList>
            <person name="He X."/>
        </authorList>
    </citation>
    <scope>NUCLEOTIDE SEQUENCE [LARGE SCALE GENOMIC DNA]</scope>
    <source>
        <strain evidence="4">KCTC 52348</strain>
    </source>
</reference>
<dbReference type="AlphaFoldDB" id="A0A842IP91"/>
<proteinExistence type="predicted"/>
<evidence type="ECO:0000256" key="1">
    <source>
        <dbReference type="ARBA" id="ARBA00022603"/>
    </source>
</evidence>
<dbReference type="EMBL" id="JACLCP010000001">
    <property type="protein sequence ID" value="MBC2843633.1"/>
    <property type="molecule type" value="Genomic_DNA"/>
</dbReference>
<name>A0A842IP91_9FLAO</name>
<dbReference type="PANTHER" id="PTHR43861:SF1">
    <property type="entry name" value="TRANS-ACONITATE 2-METHYLTRANSFERASE"/>
    <property type="match status" value="1"/>
</dbReference>
<dbReference type="GO" id="GO:0032259">
    <property type="term" value="P:methylation"/>
    <property type="evidence" value="ECO:0007669"/>
    <property type="project" value="UniProtKB-KW"/>
</dbReference>
<keyword evidence="5" id="KW-1185">Reference proteome</keyword>
<evidence type="ECO:0000313" key="4">
    <source>
        <dbReference type="EMBL" id="MBC2843633.1"/>
    </source>
</evidence>
<dbReference type="InterPro" id="IPR041698">
    <property type="entry name" value="Methyltransf_25"/>
</dbReference>
<dbReference type="Proteomes" id="UP000533900">
    <property type="component" value="Unassembled WGS sequence"/>
</dbReference>
<keyword evidence="1 4" id="KW-0489">Methyltransferase</keyword>
<gene>
    <name evidence="4" type="ORF">H7F21_00885</name>
</gene>
<dbReference type="PANTHER" id="PTHR43861">
    <property type="entry name" value="TRANS-ACONITATE 2-METHYLTRANSFERASE-RELATED"/>
    <property type="match status" value="1"/>
</dbReference>
<evidence type="ECO:0000259" key="3">
    <source>
        <dbReference type="Pfam" id="PF13649"/>
    </source>
</evidence>
<evidence type="ECO:0000313" key="5">
    <source>
        <dbReference type="Proteomes" id="UP000533900"/>
    </source>
</evidence>
<dbReference type="InterPro" id="IPR029063">
    <property type="entry name" value="SAM-dependent_MTases_sf"/>
</dbReference>